<accession>A0A225NDU1</accession>
<dbReference type="AlphaFoldDB" id="A0A225NDU1"/>
<dbReference type="PIRSF" id="PIRSF032131">
    <property type="entry name" value="UCP032131"/>
    <property type="match status" value="1"/>
</dbReference>
<comment type="caution">
    <text evidence="2">The sequence shown here is derived from an EMBL/GenBank/DDBJ whole genome shotgun (WGS) entry which is preliminary data.</text>
</comment>
<dbReference type="EMBL" id="AQQR01000012">
    <property type="protein sequence ID" value="OWU70378.1"/>
    <property type="molecule type" value="Genomic_DNA"/>
</dbReference>
<evidence type="ECO:0000313" key="3">
    <source>
        <dbReference type="Proteomes" id="UP000215377"/>
    </source>
</evidence>
<protein>
    <submittedName>
        <fullName evidence="2">Uncharacterized protein</fullName>
    </submittedName>
</protein>
<feature type="region of interest" description="Disordered" evidence="1">
    <location>
        <begin position="48"/>
        <end position="78"/>
    </location>
</feature>
<dbReference type="OrthoDB" id="9799894at2"/>
<dbReference type="InterPro" id="IPR009562">
    <property type="entry name" value="DUF1178"/>
</dbReference>
<evidence type="ECO:0000256" key="1">
    <source>
        <dbReference type="SAM" id="MobiDB-lite"/>
    </source>
</evidence>
<gene>
    <name evidence="2" type="ORF">ATO3_20550</name>
</gene>
<reference evidence="2 3" key="1">
    <citation type="submission" date="2013-04" db="EMBL/GenBank/DDBJ databases">
        <title>Oceanicola sp. 22II1-22F33 Genome Sequencing.</title>
        <authorList>
            <person name="Lai Q."/>
            <person name="Li G."/>
            <person name="Shao Z."/>
        </authorList>
    </citation>
    <scope>NUCLEOTIDE SEQUENCE [LARGE SCALE GENOMIC DNA]</scope>
    <source>
        <strain evidence="2 3">22II1-22F33</strain>
    </source>
</reference>
<sequence length="151" mass="16298">MIRYSLKCADGHAFESWFQSAEAFDKLSVAGMVGCAVCGSTEVTKTMMAPRVRPSRDSADGRPKEAPRPGQGALKAPASDIEKAVAALRKQVEQKADYVGLEFAAEARAIHNGDSPERAIYGEARPEEARKLVEEGVPVAPLPFLPNRKTN</sequence>
<keyword evidence="3" id="KW-1185">Reference proteome</keyword>
<organism evidence="2 3">
    <name type="scientific">Marinibacterium profundimaris</name>
    <dbReference type="NCBI Taxonomy" id="1679460"/>
    <lineage>
        <taxon>Bacteria</taxon>
        <taxon>Pseudomonadati</taxon>
        <taxon>Pseudomonadota</taxon>
        <taxon>Alphaproteobacteria</taxon>
        <taxon>Rhodobacterales</taxon>
        <taxon>Paracoccaceae</taxon>
        <taxon>Marinibacterium</taxon>
    </lineage>
</organism>
<feature type="compositionally biased region" description="Basic and acidic residues" evidence="1">
    <location>
        <begin position="54"/>
        <end position="67"/>
    </location>
</feature>
<dbReference type="Proteomes" id="UP000215377">
    <property type="component" value="Unassembled WGS sequence"/>
</dbReference>
<name>A0A225NDU1_9RHOB</name>
<dbReference type="RefSeq" id="WP_088651796.1">
    <property type="nucleotide sequence ID" value="NZ_AQQR01000012.1"/>
</dbReference>
<evidence type="ECO:0000313" key="2">
    <source>
        <dbReference type="EMBL" id="OWU70378.1"/>
    </source>
</evidence>
<proteinExistence type="predicted"/>
<dbReference type="Pfam" id="PF06676">
    <property type="entry name" value="DUF1178"/>
    <property type="match status" value="1"/>
</dbReference>